<name>A0ABD2NUZ3_9CUCU</name>
<dbReference type="EMBL" id="JABFTP020000144">
    <property type="protein sequence ID" value="KAL3282005.1"/>
    <property type="molecule type" value="Genomic_DNA"/>
</dbReference>
<comment type="caution">
    <text evidence="2">The sequence shown here is derived from an EMBL/GenBank/DDBJ whole genome shotgun (WGS) entry which is preliminary data.</text>
</comment>
<organism evidence="2 3">
    <name type="scientific">Cryptolaemus montrouzieri</name>
    <dbReference type="NCBI Taxonomy" id="559131"/>
    <lineage>
        <taxon>Eukaryota</taxon>
        <taxon>Metazoa</taxon>
        <taxon>Ecdysozoa</taxon>
        <taxon>Arthropoda</taxon>
        <taxon>Hexapoda</taxon>
        <taxon>Insecta</taxon>
        <taxon>Pterygota</taxon>
        <taxon>Neoptera</taxon>
        <taxon>Endopterygota</taxon>
        <taxon>Coleoptera</taxon>
        <taxon>Polyphaga</taxon>
        <taxon>Cucujiformia</taxon>
        <taxon>Coccinelloidea</taxon>
        <taxon>Coccinellidae</taxon>
        <taxon>Scymninae</taxon>
        <taxon>Scymnini</taxon>
        <taxon>Cryptolaemus</taxon>
    </lineage>
</organism>
<feature type="compositionally biased region" description="Acidic residues" evidence="1">
    <location>
        <begin position="70"/>
        <end position="82"/>
    </location>
</feature>
<accession>A0ABD2NUZ3</accession>
<dbReference type="AlphaFoldDB" id="A0ABD2NUZ3"/>
<feature type="compositionally biased region" description="Basic and acidic residues" evidence="1">
    <location>
        <begin position="57"/>
        <end position="69"/>
    </location>
</feature>
<feature type="region of interest" description="Disordered" evidence="1">
    <location>
        <begin position="57"/>
        <end position="82"/>
    </location>
</feature>
<evidence type="ECO:0000313" key="3">
    <source>
        <dbReference type="Proteomes" id="UP001516400"/>
    </source>
</evidence>
<protein>
    <submittedName>
        <fullName evidence="2">Uncharacterized protein</fullName>
    </submittedName>
</protein>
<reference evidence="2 3" key="1">
    <citation type="journal article" date="2021" name="BMC Biol.">
        <title>Horizontally acquired antibacterial genes associated with adaptive radiation of ladybird beetles.</title>
        <authorList>
            <person name="Li H.S."/>
            <person name="Tang X.F."/>
            <person name="Huang Y.H."/>
            <person name="Xu Z.Y."/>
            <person name="Chen M.L."/>
            <person name="Du X.Y."/>
            <person name="Qiu B.Y."/>
            <person name="Chen P.T."/>
            <person name="Zhang W."/>
            <person name="Slipinski A."/>
            <person name="Escalona H.E."/>
            <person name="Waterhouse R.M."/>
            <person name="Zwick A."/>
            <person name="Pang H."/>
        </authorList>
    </citation>
    <scope>NUCLEOTIDE SEQUENCE [LARGE SCALE GENOMIC DNA]</scope>
    <source>
        <strain evidence="2">SYSU2018</strain>
    </source>
</reference>
<evidence type="ECO:0000313" key="2">
    <source>
        <dbReference type="EMBL" id="KAL3282005.1"/>
    </source>
</evidence>
<evidence type="ECO:0000256" key="1">
    <source>
        <dbReference type="SAM" id="MobiDB-lite"/>
    </source>
</evidence>
<dbReference type="Proteomes" id="UP001516400">
    <property type="component" value="Unassembled WGS sequence"/>
</dbReference>
<sequence>MSISKCAEATLKKKLCVNDPTRLFEVELYDVLCDSDKSENEDDIEQFLVSETELIQHHESENESNHSRDEEEIESDDSDESFSELQSSYYYGKNRSEWAKAPSTSRVCTLQHNIITFRIASSKLTIYDKKDPFDIWNKLFDDDMMRQILTWTNAKIGSIRTKFARLGRPELKGLDIIELKAFFVLLFYSA</sequence>
<gene>
    <name evidence="2" type="ORF">HHI36_005208</name>
</gene>
<proteinExistence type="predicted"/>
<keyword evidence="3" id="KW-1185">Reference proteome</keyword>